<dbReference type="HAMAP" id="MF_00520">
    <property type="entry name" value="Ribulokinase"/>
    <property type="match status" value="1"/>
</dbReference>
<dbReference type="GO" id="GO:0005737">
    <property type="term" value="C:cytoplasm"/>
    <property type="evidence" value="ECO:0007669"/>
    <property type="project" value="TreeGrafter"/>
</dbReference>
<dbReference type="InterPro" id="IPR043129">
    <property type="entry name" value="ATPase_NBD"/>
</dbReference>
<evidence type="ECO:0000256" key="8">
    <source>
        <dbReference type="NCBIfam" id="TIGR01234"/>
    </source>
</evidence>
<comment type="pathway">
    <text evidence="7 9">Carbohydrate degradation; L-arabinose degradation via L-ribulose; D-xylulose 5-phosphate from L-arabinose (bacterial route): step 2/3.</text>
</comment>
<dbReference type="AlphaFoldDB" id="A0AAI8KZV9"/>
<keyword evidence="5 7" id="KW-0054">Arabinose catabolism</keyword>
<dbReference type="Gene3D" id="3.30.420.40">
    <property type="match status" value="2"/>
</dbReference>
<gene>
    <name evidence="7 11" type="primary">araB</name>
    <name evidence="11" type="ORF">DWG14_02667</name>
</gene>
<dbReference type="CDD" id="cd07781">
    <property type="entry name" value="ASKHA_NBD_FGGY_L-RBK"/>
    <property type="match status" value="1"/>
</dbReference>
<evidence type="ECO:0000256" key="4">
    <source>
        <dbReference type="ARBA" id="ARBA00022840"/>
    </source>
</evidence>
<dbReference type="EMBL" id="CP032427">
    <property type="protein sequence ID" value="AYC38438.1"/>
    <property type="molecule type" value="Genomic_DNA"/>
</dbReference>
<organism evidence="11 12">
    <name type="scientific">Streptomyces griseorubiginosus</name>
    <dbReference type="NCBI Taxonomy" id="67304"/>
    <lineage>
        <taxon>Bacteria</taxon>
        <taxon>Bacillati</taxon>
        <taxon>Actinomycetota</taxon>
        <taxon>Actinomycetes</taxon>
        <taxon>Kitasatosporales</taxon>
        <taxon>Streptomycetaceae</taxon>
        <taxon>Streptomyces</taxon>
    </lineage>
</organism>
<dbReference type="PANTHER" id="PTHR43435:SF4">
    <property type="entry name" value="FGGY CARBOHYDRATE KINASE DOMAIN-CONTAINING PROTEIN"/>
    <property type="match status" value="1"/>
</dbReference>
<comment type="similarity">
    <text evidence="7 9">Belongs to the ribulokinase family.</text>
</comment>
<comment type="catalytic activity">
    <reaction evidence="7">
        <text>D-ribulose + ATP = D-ribulose 5-phosphate + ADP + H(+)</text>
        <dbReference type="Rhea" id="RHEA:17601"/>
        <dbReference type="ChEBI" id="CHEBI:15378"/>
        <dbReference type="ChEBI" id="CHEBI:17173"/>
        <dbReference type="ChEBI" id="CHEBI:30616"/>
        <dbReference type="ChEBI" id="CHEBI:58121"/>
        <dbReference type="ChEBI" id="CHEBI:456216"/>
        <dbReference type="EC" id="2.7.1.16"/>
    </reaction>
</comment>
<keyword evidence="4 7" id="KW-0067">ATP-binding</keyword>
<dbReference type="GO" id="GO:0005524">
    <property type="term" value="F:ATP binding"/>
    <property type="evidence" value="ECO:0007669"/>
    <property type="project" value="UniProtKB-UniRule"/>
</dbReference>
<dbReference type="Proteomes" id="UP000265765">
    <property type="component" value="Chromosome"/>
</dbReference>
<dbReference type="InterPro" id="IPR000577">
    <property type="entry name" value="Carb_kinase_FGGY"/>
</dbReference>
<dbReference type="NCBIfam" id="TIGR01234">
    <property type="entry name" value="L-ribulokinase"/>
    <property type="match status" value="1"/>
</dbReference>
<keyword evidence="1 7" id="KW-0808">Transferase</keyword>
<reference evidence="11 12" key="1">
    <citation type="submission" date="2018-09" db="EMBL/GenBank/DDBJ databases">
        <title>Production of Trimethoprim by Streptomyces sp. 3E-1.</title>
        <authorList>
            <person name="Kang H.J."/>
            <person name="Kim S.B."/>
        </authorList>
    </citation>
    <scope>NUCLEOTIDE SEQUENCE [LARGE SCALE GENOMIC DNA]</scope>
    <source>
        <strain evidence="11 12">3E-1</strain>
    </source>
</reference>
<dbReference type="GO" id="GO:0019569">
    <property type="term" value="P:L-arabinose catabolic process to D-xylulose 5-phosphate"/>
    <property type="evidence" value="ECO:0007669"/>
    <property type="project" value="UniProtKB-UniRule"/>
</dbReference>
<proteinExistence type="inferred from homology"/>
<dbReference type="PANTHER" id="PTHR43435">
    <property type="entry name" value="RIBULOKINASE"/>
    <property type="match status" value="1"/>
</dbReference>
<name>A0AAI8KZV9_9ACTN</name>
<dbReference type="GO" id="GO:0019150">
    <property type="term" value="F:D-ribulokinase activity"/>
    <property type="evidence" value="ECO:0007669"/>
    <property type="project" value="TreeGrafter"/>
</dbReference>
<keyword evidence="2 7" id="KW-0547">Nucleotide-binding</keyword>
<dbReference type="GO" id="GO:0008741">
    <property type="term" value="F:ribulokinase activity"/>
    <property type="evidence" value="ECO:0007669"/>
    <property type="project" value="UniProtKB-UniRule"/>
</dbReference>
<dbReference type="KEGG" id="sge:DWG14_02667"/>
<protein>
    <recommendedName>
        <fullName evidence="7 8">Ribulokinase</fullName>
        <ecNumber evidence="7 8">2.7.1.16</ecNumber>
    </recommendedName>
</protein>
<dbReference type="Pfam" id="PF02782">
    <property type="entry name" value="FGGY_C"/>
    <property type="match status" value="1"/>
</dbReference>
<evidence type="ECO:0000256" key="1">
    <source>
        <dbReference type="ARBA" id="ARBA00022679"/>
    </source>
</evidence>
<evidence type="ECO:0000313" key="11">
    <source>
        <dbReference type="EMBL" id="AYC38438.1"/>
    </source>
</evidence>
<accession>A0AAI8KZV9</accession>
<dbReference type="EC" id="2.7.1.16" evidence="7 8"/>
<dbReference type="PROSITE" id="PS00445">
    <property type="entry name" value="FGGY_KINASES_2"/>
    <property type="match status" value="1"/>
</dbReference>
<feature type="domain" description="Carbohydrate kinase FGGY C-terminal" evidence="10">
    <location>
        <begin position="300"/>
        <end position="497"/>
    </location>
</feature>
<comment type="catalytic activity">
    <reaction evidence="7 9">
        <text>L-ribulose + ATP = L-ribulose 5-phosphate + ADP + H(+)</text>
        <dbReference type="Rhea" id="RHEA:22072"/>
        <dbReference type="ChEBI" id="CHEBI:15378"/>
        <dbReference type="ChEBI" id="CHEBI:16880"/>
        <dbReference type="ChEBI" id="CHEBI:30616"/>
        <dbReference type="ChEBI" id="CHEBI:58226"/>
        <dbReference type="ChEBI" id="CHEBI:456216"/>
        <dbReference type="EC" id="2.7.1.16"/>
    </reaction>
</comment>
<evidence type="ECO:0000313" key="12">
    <source>
        <dbReference type="Proteomes" id="UP000265765"/>
    </source>
</evidence>
<evidence type="ECO:0000259" key="10">
    <source>
        <dbReference type="Pfam" id="PF02782"/>
    </source>
</evidence>
<evidence type="ECO:0000256" key="3">
    <source>
        <dbReference type="ARBA" id="ARBA00022777"/>
    </source>
</evidence>
<sequence>MRVNADNRGQQPQPETYVVGIDYGTLSGRAVVVRVSDGAELAAAEHPYTHAVLDRQLPDGTVLPPDWALQVPSDYIDVLRIAVPEAVARAGVRPEQVIGIGTDFTACTVLPVLADGTPLCELPEYTSRPHAYVKLWRHHAAQAQADRITDLAVERKEPWIKRYGGKISSEWEFAKALQLLEEDPEIYGRTERWIEAADWIVWRLSGTYLRNACTAGYKGQFQDGVYPSPEYLAALNPGFADFVTDKLEHPIGQLGDRAGGLTAEAAAWTGLPEGIAVCVGNVDAHVTAPAATAVEPGRMVAIMGTSTCHVMSSDQWAEVPGMCGVVDGGILPGLWGYEAGQSGVGDIFGWFVRTGFPASYAEEAAALGRDPHEHLTALAAEQAVGEHGLIALDWQSGNRSVLVDHDLSGVVVGLTLSTRPEDVYRALLEATAFGTRTIIETFTASGVPVEELIIAGGLTKNALLMQIYADVTRLPLGVIDSAQGPALGSAMHAAVAAGAYPDIRAAARAMGKARPAVYLPDPERAAAYDRLFAEYRLLHDYFGRGTNEVMHRLRRIRAEVSASS</sequence>
<dbReference type="PIRSF" id="PIRSF000538">
    <property type="entry name" value="GlpK"/>
    <property type="match status" value="1"/>
</dbReference>
<evidence type="ECO:0000256" key="9">
    <source>
        <dbReference type="RuleBase" id="RU003455"/>
    </source>
</evidence>
<dbReference type="InterPro" id="IPR018485">
    <property type="entry name" value="FGGY_C"/>
</dbReference>
<keyword evidence="6 7" id="KW-0119">Carbohydrate metabolism</keyword>
<dbReference type="InterPro" id="IPR005929">
    <property type="entry name" value="Ribulokinase"/>
</dbReference>
<dbReference type="NCBIfam" id="NF003154">
    <property type="entry name" value="PRK04123.1"/>
    <property type="match status" value="1"/>
</dbReference>
<evidence type="ECO:0000256" key="2">
    <source>
        <dbReference type="ARBA" id="ARBA00022741"/>
    </source>
</evidence>
<dbReference type="SUPFAM" id="SSF53067">
    <property type="entry name" value="Actin-like ATPase domain"/>
    <property type="match status" value="2"/>
</dbReference>
<keyword evidence="3 7" id="KW-0418">Kinase</keyword>
<evidence type="ECO:0000256" key="6">
    <source>
        <dbReference type="ARBA" id="ARBA00023277"/>
    </source>
</evidence>
<evidence type="ECO:0000256" key="5">
    <source>
        <dbReference type="ARBA" id="ARBA00022935"/>
    </source>
</evidence>
<dbReference type="InterPro" id="IPR018483">
    <property type="entry name" value="Carb_kinase_FGGY_CS"/>
</dbReference>
<evidence type="ECO:0000256" key="7">
    <source>
        <dbReference type="HAMAP-Rule" id="MF_00520"/>
    </source>
</evidence>